<dbReference type="RefSeq" id="XP_005781278.1">
    <property type="nucleotide sequence ID" value="XM_005781221.1"/>
</dbReference>
<dbReference type="EnsemblProtists" id="EOD28849">
    <property type="protein sequence ID" value="EOD28849"/>
    <property type="gene ID" value="EMIHUDRAFT_234525"/>
</dbReference>
<evidence type="ECO:0008006" key="3">
    <source>
        <dbReference type="Google" id="ProtNLM"/>
    </source>
</evidence>
<dbReference type="AlphaFoldDB" id="A0A0D3JZB4"/>
<reference evidence="1" key="2">
    <citation type="submission" date="2024-10" db="UniProtKB">
        <authorList>
            <consortium name="EnsemblProtists"/>
        </authorList>
    </citation>
    <scope>IDENTIFICATION</scope>
</reference>
<accession>A0A0D3JZB4</accession>
<dbReference type="KEGG" id="ehx:EMIHUDRAFT_234525"/>
<dbReference type="HOGENOM" id="CLU_1809829_0_0_1"/>
<keyword evidence="2" id="KW-1185">Reference proteome</keyword>
<organism evidence="1 2">
    <name type="scientific">Emiliania huxleyi (strain CCMP1516)</name>
    <dbReference type="NCBI Taxonomy" id="280463"/>
    <lineage>
        <taxon>Eukaryota</taxon>
        <taxon>Haptista</taxon>
        <taxon>Haptophyta</taxon>
        <taxon>Prymnesiophyceae</taxon>
        <taxon>Isochrysidales</taxon>
        <taxon>Noelaerhabdaceae</taxon>
        <taxon>Emiliania</taxon>
    </lineage>
</organism>
<dbReference type="GeneID" id="17274395"/>
<evidence type="ECO:0000313" key="2">
    <source>
        <dbReference type="Proteomes" id="UP000013827"/>
    </source>
</evidence>
<dbReference type="PaxDb" id="2903-EOD28849"/>
<sequence>MAELDANGIDPRIISAMAEGDVAGCSPLQLALREAGAREPLWALLLPAAVTSSIPASKSHTDPILEDPFSGADPLLRSLLALVRAGSLLPDTATPPTPGTLDACDGLAPCGRRTRASAVGEPRLLPPMVPRPLVRLARWANPF</sequence>
<evidence type="ECO:0000313" key="1">
    <source>
        <dbReference type="EnsemblProtists" id="EOD28849"/>
    </source>
</evidence>
<dbReference type="Proteomes" id="UP000013827">
    <property type="component" value="Unassembled WGS sequence"/>
</dbReference>
<protein>
    <recommendedName>
        <fullName evidence="3">Ankyrin repeat domain-containing protein</fullName>
    </recommendedName>
</protein>
<name>A0A0D3JZB4_EMIH1</name>
<proteinExistence type="predicted"/>
<reference evidence="2" key="1">
    <citation type="journal article" date="2013" name="Nature">
        <title>Pan genome of the phytoplankton Emiliania underpins its global distribution.</title>
        <authorList>
            <person name="Read B.A."/>
            <person name="Kegel J."/>
            <person name="Klute M.J."/>
            <person name="Kuo A."/>
            <person name="Lefebvre S.C."/>
            <person name="Maumus F."/>
            <person name="Mayer C."/>
            <person name="Miller J."/>
            <person name="Monier A."/>
            <person name="Salamov A."/>
            <person name="Young J."/>
            <person name="Aguilar M."/>
            <person name="Claverie J.M."/>
            <person name="Frickenhaus S."/>
            <person name="Gonzalez K."/>
            <person name="Herman E.K."/>
            <person name="Lin Y.C."/>
            <person name="Napier J."/>
            <person name="Ogata H."/>
            <person name="Sarno A.F."/>
            <person name="Shmutz J."/>
            <person name="Schroeder D."/>
            <person name="de Vargas C."/>
            <person name="Verret F."/>
            <person name="von Dassow P."/>
            <person name="Valentin K."/>
            <person name="Van de Peer Y."/>
            <person name="Wheeler G."/>
            <person name="Dacks J.B."/>
            <person name="Delwiche C.F."/>
            <person name="Dyhrman S.T."/>
            <person name="Glockner G."/>
            <person name="John U."/>
            <person name="Richards T."/>
            <person name="Worden A.Z."/>
            <person name="Zhang X."/>
            <person name="Grigoriev I.V."/>
            <person name="Allen A.E."/>
            <person name="Bidle K."/>
            <person name="Borodovsky M."/>
            <person name="Bowler C."/>
            <person name="Brownlee C."/>
            <person name="Cock J.M."/>
            <person name="Elias M."/>
            <person name="Gladyshev V.N."/>
            <person name="Groth M."/>
            <person name="Guda C."/>
            <person name="Hadaegh A."/>
            <person name="Iglesias-Rodriguez M.D."/>
            <person name="Jenkins J."/>
            <person name="Jones B.M."/>
            <person name="Lawson T."/>
            <person name="Leese F."/>
            <person name="Lindquist E."/>
            <person name="Lobanov A."/>
            <person name="Lomsadze A."/>
            <person name="Malik S.B."/>
            <person name="Marsh M.E."/>
            <person name="Mackinder L."/>
            <person name="Mock T."/>
            <person name="Mueller-Roeber B."/>
            <person name="Pagarete A."/>
            <person name="Parker M."/>
            <person name="Probert I."/>
            <person name="Quesneville H."/>
            <person name="Raines C."/>
            <person name="Rensing S.A."/>
            <person name="Riano-Pachon D.M."/>
            <person name="Richier S."/>
            <person name="Rokitta S."/>
            <person name="Shiraiwa Y."/>
            <person name="Soanes D.M."/>
            <person name="van der Giezen M."/>
            <person name="Wahlund T.M."/>
            <person name="Williams B."/>
            <person name="Wilson W."/>
            <person name="Wolfe G."/>
            <person name="Wurch L.L."/>
        </authorList>
    </citation>
    <scope>NUCLEOTIDE SEQUENCE</scope>
</reference>